<sequence length="68" mass="7873">MMKQTWNNHGLRTSSHQTPLLWELINDKEGHKFSEVSDDDSVDWERAHTPSTSNISVPEFQPLSPLRL</sequence>
<reference evidence="2 3" key="1">
    <citation type="submission" date="2021-06" db="EMBL/GenBank/DDBJ databases">
        <authorList>
            <person name="Palmer J.M."/>
        </authorList>
    </citation>
    <scope>NUCLEOTIDE SEQUENCE [LARGE SCALE GENOMIC DNA]</scope>
    <source>
        <strain evidence="2 3">CL_MEX2019</strain>
        <tissue evidence="2">Muscle</tissue>
    </source>
</reference>
<evidence type="ECO:0000313" key="3">
    <source>
        <dbReference type="Proteomes" id="UP001352852"/>
    </source>
</evidence>
<proteinExistence type="predicted"/>
<protein>
    <submittedName>
        <fullName evidence="2">Uncharacterized protein</fullName>
    </submittedName>
</protein>
<evidence type="ECO:0000256" key="1">
    <source>
        <dbReference type="SAM" id="MobiDB-lite"/>
    </source>
</evidence>
<dbReference type="Proteomes" id="UP001352852">
    <property type="component" value="Unassembled WGS sequence"/>
</dbReference>
<gene>
    <name evidence="2" type="ORF">CHARACLAT_003203</name>
</gene>
<comment type="caution">
    <text evidence="2">The sequence shown here is derived from an EMBL/GenBank/DDBJ whole genome shotgun (WGS) entry which is preliminary data.</text>
</comment>
<keyword evidence="3" id="KW-1185">Reference proteome</keyword>
<accession>A0ABU7D629</accession>
<feature type="region of interest" description="Disordered" evidence="1">
    <location>
        <begin position="33"/>
        <end position="68"/>
    </location>
</feature>
<organism evidence="2 3">
    <name type="scientific">Characodon lateralis</name>
    <dbReference type="NCBI Taxonomy" id="208331"/>
    <lineage>
        <taxon>Eukaryota</taxon>
        <taxon>Metazoa</taxon>
        <taxon>Chordata</taxon>
        <taxon>Craniata</taxon>
        <taxon>Vertebrata</taxon>
        <taxon>Euteleostomi</taxon>
        <taxon>Actinopterygii</taxon>
        <taxon>Neopterygii</taxon>
        <taxon>Teleostei</taxon>
        <taxon>Neoteleostei</taxon>
        <taxon>Acanthomorphata</taxon>
        <taxon>Ovalentaria</taxon>
        <taxon>Atherinomorphae</taxon>
        <taxon>Cyprinodontiformes</taxon>
        <taxon>Goodeidae</taxon>
        <taxon>Characodon</taxon>
    </lineage>
</organism>
<name>A0ABU7D629_9TELE</name>
<dbReference type="EMBL" id="JAHUTJ010016532">
    <property type="protein sequence ID" value="MED6269791.1"/>
    <property type="molecule type" value="Genomic_DNA"/>
</dbReference>
<evidence type="ECO:0000313" key="2">
    <source>
        <dbReference type="EMBL" id="MED6269791.1"/>
    </source>
</evidence>